<reference evidence="1 2" key="1">
    <citation type="submission" date="2018-12" db="EMBL/GenBank/DDBJ databases">
        <authorList>
            <person name="Kartti S."/>
            <person name="Manni A."/>
            <person name="Chemao El Fihri M.W."/>
            <person name="Laamarti M."/>
            <person name="Temsamani L."/>
            <person name="El Jamali J.E."/>
            <person name="Ouadghiri M."/>
            <person name="Ibrahimi A."/>
            <person name="Filati-Maltouf A."/>
        </authorList>
    </citation>
    <scope>NUCLEOTIDE SEQUENCE [LARGE SCALE GENOMIC DNA]</scope>
    <source>
        <strain evidence="1 2">MDMC339</strain>
    </source>
</reference>
<dbReference type="AlphaFoldDB" id="A0A3S0KG81"/>
<sequence length="163" mass="18227">MTDRRWSLPSNRGMENLECEVVESTGREMVCRFTLVGEYWNRAPEGGREATEDFRVVLPQVIVARDALEGLRQSFIDWLDDGGSFSRALQPADGGGQVLEVGLGDDPRFVRSTNKAVFTFSYFSGLVMTTSFSFMVDQSCVRMAIGGLTDCLRHKVTKFRPSP</sequence>
<name>A0A3S0KG81_STEMA</name>
<gene>
    <name evidence="1" type="ORF">EKL94_05400</name>
</gene>
<dbReference type="RefSeq" id="WP_126928299.1">
    <property type="nucleotide sequence ID" value="NZ_RXLZ01000011.1"/>
</dbReference>
<dbReference type="Proteomes" id="UP000271705">
    <property type="component" value="Unassembled WGS sequence"/>
</dbReference>
<proteinExistence type="predicted"/>
<comment type="caution">
    <text evidence="1">The sequence shown here is derived from an EMBL/GenBank/DDBJ whole genome shotgun (WGS) entry which is preliminary data.</text>
</comment>
<evidence type="ECO:0000313" key="1">
    <source>
        <dbReference type="EMBL" id="RTQ90709.1"/>
    </source>
</evidence>
<protein>
    <submittedName>
        <fullName evidence="1">Uncharacterized protein</fullName>
    </submittedName>
</protein>
<dbReference type="EMBL" id="RXLZ01000011">
    <property type="protein sequence ID" value="RTQ90709.1"/>
    <property type="molecule type" value="Genomic_DNA"/>
</dbReference>
<evidence type="ECO:0000313" key="2">
    <source>
        <dbReference type="Proteomes" id="UP000271705"/>
    </source>
</evidence>
<organism evidence="1 2">
    <name type="scientific">Stenotrophomonas maltophilia</name>
    <name type="common">Pseudomonas maltophilia</name>
    <name type="synonym">Xanthomonas maltophilia</name>
    <dbReference type="NCBI Taxonomy" id="40324"/>
    <lineage>
        <taxon>Bacteria</taxon>
        <taxon>Pseudomonadati</taxon>
        <taxon>Pseudomonadota</taxon>
        <taxon>Gammaproteobacteria</taxon>
        <taxon>Lysobacterales</taxon>
        <taxon>Lysobacteraceae</taxon>
        <taxon>Stenotrophomonas</taxon>
        <taxon>Stenotrophomonas maltophilia group</taxon>
    </lineage>
</organism>
<accession>A0A3S0KG81</accession>